<dbReference type="Pfam" id="PF02739">
    <property type="entry name" value="5_3_exonuc_N"/>
    <property type="match status" value="1"/>
</dbReference>
<gene>
    <name evidence="7" type="primary">exo</name>
    <name evidence="7" type="ORF">MGM1_5070</name>
</gene>
<keyword evidence="1" id="KW-0540">Nuclease</keyword>
<dbReference type="PANTHER" id="PTHR42646">
    <property type="entry name" value="FLAP ENDONUCLEASE XNI"/>
    <property type="match status" value="1"/>
</dbReference>
<dbReference type="InterPro" id="IPR036279">
    <property type="entry name" value="5-3_exonuclease_C_sf"/>
</dbReference>
<dbReference type="EMBL" id="CP007711">
    <property type="protein sequence ID" value="AIV03868.1"/>
    <property type="molecule type" value="Genomic_DNA"/>
</dbReference>
<dbReference type="SUPFAM" id="SSF47807">
    <property type="entry name" value="5' to 3' exonuclease, C-terminal subdomain"/>
    <property type="match status" value="1"/>
</dbReference>
<dbReference type="Pfam" id="PF01367">
    <property type="entry name" value="5_3_exonuc"/>
    <property type="match status" value="1"/>
</dbReference>
<dbReference type="FunFam" id="1.10.150.20:FF:000003">
    <property type="entry name" value="DNA polymerase I"/>
    <property type="match status" value="1"/>
</dbReference>
<organism evidence="7 8">
    <name type="scientific">Candidatus Malacoplasma girerdii</name>
    <dbReference type="NCBI Taxonomy" id="1318617"/>
    <lineage>
        <taxon>Bacteria</taxon>
        <taxon>Bacillati</taxon>
        <taxon>Mycoplasmatota</taxon>
        <taxon>Mycoplasmoidales</taxon>
        <taxon>Mycoplasmoidaceae</taxon>
        <taxon>Malacoplasma</taxon>
    </lineage>
</organism>
<dbReference type="GO" id="GO:0003677">
    <property type="term" value="F:DNA binding"/>
    <property type="evidence" value="ECO:0007669"/>
    <property type="project" value="UniProtKB-KW"/>
</dbReference>
<evidence type="ECO:0000256" key="4">
    <source>
        <dbReference type="ARBA" id="ARBA00049957"/>
    </source>
</evidence>
<keyword evidence="7" id="KW-0269">Exonuclease</keyword>
<dbReference type="KEGG" id="mgj:MGM1_5070"/>
<dbReference type="HOGENOM" id="CLU_004675_1_5_14"/>
<dbReference type="GO" id="GO:0008409">
    <property type="term" value="F:5'-3' exonuclease activity"/>
    <property type="evidence" value="ECO:0007669"/>
    <property type="project" value="InterPro"/>
</dbReference>
<dbReference type="InterPro" id="IPR020045">
    <property type="entry name" value="DNA_polI_H3TH"/>
</dbReference>
<dbReference type="InterPro" id="IPR008918">
    <property type="entry name" value="HhH2"/>
</dbReference>
<dbReference type="AlphaFoldDB" id="A0A097STE5"/>
<reference evidence="7 8" key="1">
    <citation type="journal article" date="2014" name="PLoS ONE">
        <title>An emerging Mycoplasma associated with trichomoniasis, vaginal infection and disease.</title>
        <authorList>
            <consortium name="Vaginal Microbiome Consortium"/>
            <person name="Fettweis J.M."/>
            <person name="Serrano M.G."/>
            <person name="Huang B."/>
            <person name="Brooks J.P."/>
            <person name="Glascock A.L."/>
            <person name="Sheth N.U."/>
            <person name="Strauss J.F.III."/>
            <person name="Jefferson K.K."/>
            <person name="Buck G.A."/>
        </authorList>
    </citation>
    <scope>NUCLEOTIDE SEQUENCE [LARGE SCALE GENOMIC DNA]</scope>
    <source>
        <strain evidence="7 8">VCU_M1</strain>
    </source>
</reference>
<evidence type="ECO:0000256" key="1">
    <source>
        <dbReference type="ARBA" id="ARBA00022722"/>
    </source>
</evidence>
<dbReference type="InterPro" id="IPR038969">
    <property type="entry name" value="FEN"/>
</dbReference>
<dbReference type="Gene3D" id="3.40.50.1010">
    <property type="entry name" value="5'-nuclease"/>
    <property type="match status" value="1"/>
</dbReference>
<keyword evidence="2" id="KW-0378">Hydrolase</keyword>
<comment type="function">
    <text evidence="4">5'-3' exonuclease acting preferentially on double-stranded DNA.</text>
</comment>
<dbReference type="GO" id="GO:0033567">
    <property type="term" value="P:DNA replication, Okazaki fragment processing"/>
    <property type="evidence" value="ECO:0007669"/>
    <property type="project" value="InterPro"/>
</dbReference>
<dbReference type="STRING" id="1318617.MGM1_5070"/>
<dbReference type="CDD" id="cd09898">
    <property type="entry name" value="H3TH_53EXO"/>
    <property type="match status" value="1"/>
</dbReference>
<dbReference type="SMART" id="SM00279">
    <property type="entry name" value="HhH2"/>
    <property type="match status" value="1"/>
</dbReference>
<evidence type="ECO:0000313" key="8">
    <source>
        <dbReference type="Proteomes" id="UP000030066"/>
    </source>
</evidence>
<dbReference type="Gene3D" id="1.10.150.20">
    <property type="entry name" value="5' to 3' exonuclease, C-terminal subdomain"/>
    <property type="match status" value="1"/>
</dbReference>
<name>A0A097STE5_9BACT</name>
<dbReference type="CDD" id="cd09859">
    <property type="entry name" value="PIN_53EXO"/>
    <property type="match status" value="1"/>
</dbReference>
<dbReference type="SMART" id="SM00475">
    <property type="entry name" value="53EXOc"/>
    <property type="match status" value="1"/>
</dbReference>
<keyword evidence="8" id="KW-1185">Reference proteome</keyword>
<protein>
    <recommendedName>
        <fullName evidence="5">5'-3' exonuclease</fullName>
    </recommendedName>
</protein>
<sequence>MNQQNKKAIAIDGNCLMYRFFYATQSLVSKYKKNSVVATNALDLFIRSILKLRQKENYTYGLIAFDSPGGSFRNQQFIEYKTNRKGMPDDLFDQVPLIHKAAELMGFYIGKKAGYEADDLIGSFSHLLNTNMINVDIYSTDQDMLQLINEYTSLNVLKKGVSEILKIDFDNFKINNLSVIDPSFVTTYKALAGDSSDNIPGVNGIGQKLANEIINKYGSIENLYSKVNEWTFSDRIKNALINYKDKAFVYRTIATITVNCYDNVSAEAFVLKPVDIVGLKQMCEKFNLYKLLEFINKWEEI</sequence>
<dbReference type="GO" id="GO:0017108">
    <property type="term" value="F:5'-flap endonuclease activity"/>
    <property type="evidence" value="ECO:0007669"/>
    <property type="project" value="InterPro"/>
</dbReference>
<dbReference type="InterPro" id="IPR029060">
    <property type="entry name" value="PIN-like_dom_sf"/>
</dbReference>
<evidence type="ECO:0000256" key="5">
    <source>
        <dbReference type="ARBA" id="ARBA00050026"/>
    </source>
</evidence>
<dbReference type="SUPFAM" id="SSF88723">
    <property type="entry name" value="PIN domain-like"/>
    <property type="match status" value="1"/>
</dbReference>
<dbReference type="InterPro" id="IPR020046">
    <property type="entry name" value="5-3_exonucl_a-hlix_arch_N"/>
</dbReference>
<keyword evidence="3" id="KW-0238">DNA-binding</keyword>
<evidence type="ECO:0000256" key="3">
    <source>
        <dbReference type="ARBA" id="ARBA00023125"/>
    </source>
</evidence>
<evidence type="ECO:0000259" key="6">
    <source>
        <dbReference type="SMART" id="SM00475"/>
    </source>
</evidence>
<dbReference type="Proteomes" id="UP000030066">
    <property type="component" value="Chromosome"/>
</dbReference>
<feature type="domain" description="5'-3' exonuclease" evidence="6">
    <location>
        <begin position="6"/>
        <end position="272"/>
    </location>
</feature>
<evidence type="ECO:0000313" key="7">
    <source>
        <dbReference type="EMBL" id="AIV03868.1"/>
    </source>
</evidence>
<evidence type="ECO:0000256" key="2">
    <source>
        <dbReference type="ARBA" id="ARBA00022801"/>
    </source>
</evidence>
<dbReference type="eggNOG" id="COG0258">
    <property type="taxonomic scope" value="Bacteria"/>
</dbReference>
<dbReference type="PANTHER" id="PTHR42646:SF2">
    <property type="entry name" value="5'-3' EXONUCLEASE FAMILY PROTEIN"/>
    <property type="match status" value="1"/>
</dbReference>
<dbReference type="InterPro" id="IPR002421">
    <property type="entry name" value="5-3_exonuclease"/>
</dbReference>
<accession>A0A097STE5</accession>
<proteinExistence type="predicted"/>